<dbReference type="Pfam" id="PF00412">
    <property type="entry name" value="LIM"/>
    <property type="match status" value="2"/>
</dbReference>
<keyword evidence="1 4" id="KW-0479">Metal-binding</keyword>
<dbReference type="Proteomes" id="UP000054350">
    <property type="component" value="Unassembled WGS sequence"/>
</dbReference>
<proteinExistence type="predicted"/>
<dbReference type="PROSITE" id="PS50023">
    <property type="entry name" value="LIM_DOMAIN_2"/>
    <property type="match status" value="2"/>
</dbReference>
<dbReference type="EMBL" id="GG745336">
    <property type="protein sequence ID" value="KNE60561.1"/>
    <property type="molecule type" value="Genomic_DNA"/>
</dbReference>
<gene>
    <name evidence="6" type="ORF">AMAG_05938</name>
</gene>
<dbReference type="InterPro" id="IPR017351">
    <property type="entry name" value="PINCH-1-4-like"/>
</dbReference>
<dbReference type="PROSITE" id="PS00478">
    <property type="entry name" value="LIM_DOMAIN_1"/>
    <property type="match status" value="2"/>
</dbReference>
<dbReference type="GO" id="GO:0046872">
    <property type="term" value="F:metal ion binding"/>
    <property type="evidence" value="ECO:0007669"/>
    <property type="project" value="UniProtKB-KW"/>
</dbReference>
<dbReference type="SMART" id="SM00132">
    <property type="entry name" value="LIM"/>
    <property type="match status" value="4"/>
</dbReference>
<reference evidence="6 7" key="1">
    <citation type="submission" date="2009-11" db="EMBL/GenBank/DDBJ databases">
        <title>Annotation of Allomyces macrogynus ATCC 38327.</title>
        <authorList>
            <consortium name="The Broad Institute Genome Sequencing Platform"/>
            <person name="Russ C."/>
            <person name="Cuomo C."/>
            <person name="Burger G."/>
            <person name="Gray M.W."/>
            <person name="Holland P.W.H."/>
            <person name="King N."/>
            <person name="Lang F.B.F."/>
            <person name="Roger A.J."/>
            <person name="Ruiz-Trillo I."/>
            <person name="Young S.K."/>
            <person name="Zeng Q."/>
            <person name="Gargeya S."/>
            <person name="Fitzgerald M."/>
            <person name="Haas B."/>
            <person name="Abouelleil A."/>
            <person name="Alvarado L."/>
            <person name="Arachchi H.M."/>
            <person name="Berlin A."/>
            <person name="Chapman S.B."/>
            <person name="Gearin G."/>
            <person name="Goldberg J."/>
            <person name="Griggs A."/>
            <person name="Gujja S."/>
            <person name="Hansen M."/>
            <person name="Heiman D."/>
            <person name="Howarth C."/>
            <person name="Larimer J."/>
            <person name="Lui A."/>
            <person name="MacDonald P.J.P."/>
            <person name="McCowen C."/>
            <person name="Montmayeur A."/>
            <person name="Murphy C."/>
            <person name="Neiman D."/>
            <person name="Pearson M."/>
            <person name="Priest M."/>
            <person name="Roberts A."/>
            <person name="Saif S."/>
            <person name="Shea T."/>
            <person name="Sisk P."/>
            <person name="Stolte C."/>
            <person name="Sykes S."/>
            <person name="Wortman J."/>
            <person name="Nusbaum C."/>
            <person name="Birren B."/>
        </authorList>
    </citation>
    <scope>NUCLEOTIDE SEQUENCE [LARGE SCALE GENOMIC DNA]</scope>
    <source>
        <strain evidence="6 7">ATCC 38327</strain>
    </source>
</reference>
<keyword evidence="3 4" id="KW-0440">LIM domain</keyword>
<dbReference type="PANTHER" id="PTHR24210:SF0">
    <property type="entry name" value="LIM DOMAIN-CONTAINING PROTEIN"/>
    <property type="match status" value="1"/>
</dbReference>
<dbReference type="SUPFAM" id="SSF48695">
    <property type="entry name" value="Multiheme cytochromes"/>
    <property type="match status" value="1"/>
</dbReference>
<evidence type="ECO:0000256" key="1">
    <source>
        <dbReference type="ARBA" id="ARBA00022723"/>
    </source>
</evidence>
<name>A0A0L0SDJ7_ALLM3</name>
<accession>A0A0L0SDJ7</accession>
<dbReference type="eggNOG" id="KOG2272">
    <property type="taxonomic scope" value="Eukaryota"/>
</dbReference>
<feature type="domain" description="LIM zinc-binding" evidence="5">
    <location>
        <begin position="141"/>
        <end position="199"/>
    </location>
</feature>
<evidence type="ECO:0000256" key="3">
    <source>
        <dbReference type="ARBA" id="ARBA00023038"/>
    </source>
</evidence>
<feature type="domain" description="LIM zinc-binding" evidence="5">
    <location>
        <begin position="54"/>
        <end position="119"/>
    </location>
</feature>
<dbReference type="InterPro" id="IPR036280">
    <property type="entry name" value="Multihaem_cyt_sf"/>
</dbReference>
<dbReference type="CDD" id="cd08368">
    <property type="entry name" value="LIM"/>
    <property type="match status" value="1"/>
</dbReference>
<evidence type="ECO:0000259" key="5">
    <source>
        <dbReference type="PROSITE" id="PS50023"/>
    </source>
</evidence>
<dbReference type="PANTHER" id="PTHR24210">
    <property type="entry name" value="LIM DOMAIN-CONTAINING PROTEIN"/>
    <property type="match status" value="1"/>
</dbReference>
<dbReference type="AlphaFoldDB" id="A0A0L0SDJ7"/>
<reference evidence="7" key="2">
    <citation type="submission" date="2009-11" db="EMBL/GenBank/DDBJ databases">
        <title>The Genome Sequence of Allomyces macrogynus strain ATCC 38327.</title>
        <authorList>
            <consortium name="The Broad Institute Genome Sequencing Platform"/>
            <person name="Russ C."/>
            <person name="Cuomo C."/>
            <person name="Shea T."/>
            <person name="Young S.K."/>
            <person name="Zeng Q."/>
            <person name="Koehrsen M."/>
            <person name="Haas B."/>
            <person name="Borodovsky M."/>
            <person name="Guigo R."/>
            <person name="Alvarado L."/>
            <person name="Berlin A."/>
            <person name="Borenstein D."/>
            <person name="Chen Z."/>
            <person name="Engels R."/>
            <person name="Freedman E."/>
            <person name="Gellesch M."/>
            <person name="Goldberg J."/>
            <person name="Griggs A."/>
            <person name="Gujja S."/>
            <person name="Heiman D."/>
            <person name="Hepburn T."/>
            <person name="Howarth C."/>
            <person name="Jen D."/>
            <person name="Larson L."/>
            <person name="Lewis B."/>
            <person name="Mehta T."/>
            <person name="Park D."/>
            <person name="Pearson M."/>
            <person name="Roberts A."/>
            <person name="Saif S."/>
            <person name="Shenoy N."/>
            <person name="Sisk P."/>
            <person name="Stolte C."/>
            <person name="Sykes S."/>
            <person name="Walk T."/>
            <person name="White J."/>
            <person name="Yandava C."/>
            <person name="Burger G."/>
            <person name="Gray M.W."/>
            <person name="Holland P.W.H."/>
            <person name="King N."/>
            <person name="Lang F.B.F."/>
            <person name="Roger A.J."/>
            <person name="Ruiz-Trillo I."/>
            <person name="Lander E."/>
            <person name="Nusbaum C."/>
        </authorList>
    </citation>
    <scope>NUCLEOTIDE SEQUENCE [LARGE SCALE GENOMIC DNA]</scope>
    <source>
        <strain evidence="7">ATCC 38327</strain>
    </source>
</reference>
<evidence type="ECO:0000256" key="4">
    <source>
        <dbReference type="PROSITE-ProRule" id="PRU00125"/>
    </source>
</evidence>
<dbReference type="STRING" id="578462.A0A0L0SDJ7"/>
<dbReference type="InterPro" id="IPR001781">
    <property type="entry name" value="Znf_LIM"/>
</dbReference>
<dbReference type="Gene3D" id="2.10.110.10">
    <property type="entry name" value="Cysteine Rich Protein"/>
    <property type="match status" value="4"/>
</dbReference>
<evidence type="ECO:0000256" key="2">
    <source>
        <dbReference type="ARBA" id="ARBA00022833"/>
    </source>
</evidence>
<keyword evidence="7" id="KW-1185">Reference proteome</keyword>
<sequence>MSRIVFACAVCSGALRPGVPANCSHCHQPFPDGVFFDLDGKPLCEADFNDLVSDKCHACGLAIESPCVNALDTKFHAACFKCHLCRETLKGAFLSRTADRVKTRSPTMVRPTFSTRRFEQIRGNLGALLGAPRVERTLFATSCQRCKKPIDGTPFIYRGAKYHVYHFNCSLCELELTPQCKEHNGKPYCPEDYLRVTAPHGQPQCPLHDHEATGAVWAVLAGLVDAHGKKWCGDHFLCTACDKSLAVHEFCGWDCRPLCTPCFGKLPLKVRKRLNDHRLQVEKRKRAAGK</sequence>
<keyword evidence="2 4" id="KW-0862">Zinc</keyword>
<dbReference type="SUPFAM" id="SSF57716">
    <property type="entry name" value="Glucocorticoid receptor-like (DNA-binding domain)"/>
    <property type="match status" value="2"/>
</dbReference>
<organism evidence="6 7">
    <name type="scientific">Allomyces macrogynus (strain ATCC 38327)</name>
    <name type="common">Allomyces javanicus var. macrogynus</name>
    <dbReference type="NCBI Taxonomy" id="578462"/>
    <lineage>
        <taxon>Eukaryota</taxon>
        <taxon>Fungi</taxon>
        <taxon>Fungi incertae sedis</taxon>
        <taxon>Blastocladiomycota</taxon>
        <taxon>Blastocladiomycetes</taxon>
        <taxon>Blastocladiales</taxon>
        <taxon>Blastocladiaceae</taxon>
        <taxon>Allomyces</taxon>
    </lineage>
</organism>
<protein>
    <recommendedName>
        <fullName evidence="5">LIM zinc-binding domain-containing protein</fullName>
    </recommendedName>
</protein>
<evidence type="ECO:0000313" key="7">
    <source>
        <dbReference type="Proteomes" id="UP000054350"/>
    </source>
</evidence>
<dbReference type="OrthoDB" id="15567at2759"/>
<dbReference type="VEuPathDB" id="FungiDB:AMAG_05938"/>
<evidence type="ECO:0000313" key="6">
    <source>
        <dbReference type="EMBL" id="KNE60561.1"/>
    </source>
</evidence>